<protein>
    <submittedName>
        <fullName evidence="1">Uncharacterized protein</fullName>
    </submittedName>
</protein>
<evidence type="ECO:0000313" key="2">
    <source>
        <dbReference type="Proteomes" id="UP000886501"/>
    </source>
</evidence>
<evidence type="ECO:0000313" key="1">
    <source>
        <dbReference type="EMBL" id="KAF9650502.1"/>
    </source>
</evidence>
<sequence>MFSQFRNAVEHLAAQPMLRSTSQDSDTSNIMSRTNSGEGGAPSSTHLADSTLSNIRRSLQAQRSSSPARAGSNGTASTGVHDPNKPRSRLEERLRASLSFGIGEVSNPSTEAPTNATNTPISTKAPTPFPGTDTVPPSPTQTPLPESPISPITENATGSLSSLLNSGDPLGTNSAVSSTSSLSHPLASPTTESESKPQPPVATTCRINDDVPLIQPTPSHYGSRSVDSPSAEKLERVTELEEDEEEFQGRRYAEAQMPLPPTPPPESSKLPSVDLPASNPEHQPDLVDNAGKGNVSPPITVDSSQADPDTEVDSTSATIPSASNADGDTAGTDIEALRQQLKRFKERFTDVSSSFKRLQAEKLAADKLLQELTPLQTIQDTEGLKEYIKNINLQSEMSQDEIKRLNNKLIRQGERIEELRDTHRLESKSQSELIERLRKQAEETEALLHASHSAETTNKESAEKFQSEINNLKAELEKQKGVVKDEEEKRTKAIALLKTVRQKLVKAEKERDDVVREVGELREKDKADKARERVEKIRMHNEIEQANLEREKAVAGLRTQFDKEVALLKDRQEKDIQALQGQFESETAALKNVHAQGVKVLNDKIYSFELANLNLTREKDRLFDQLEMRQAELESSNTHLETLQSRTTEYQYQIREFSDRVALLEAKYEARLSELRGQLETIEKERNEADAEWNSKVATKALEAEELKKVIGRSQKNEIDHEVVEEKLREEITALNEEVRGYQRQQLEFQRQVEKIKESEPCKHN</sequence>
<reference evidence="1" key="2">
    <citation type="journal article" date="2020" name="Nat. Commun.">
        <title>Large-scale genome sequencing of mycorrhizal fungi provides insights into the early evolution of symbiotic traits.</title>
        <authorList>
            <person name="Miyauchi S."/>
            <person name="Kiss E."/>
            <person name="Kuo A."/>
            <person name="Drula E."/>
            <person name="Kohler A."/>
            <person name="Sanchez-Garcia M."/>
            <person name="Morin E."/>
            <person name="Andreopoulos B."/>
            <person name="Barry K.W."/>
            <person name="Bonito G."/>
            <person name="Buee M."/>
            <person name="Carver A."/>
            <person name="Chen C."/>
            <person name="Cichocki N."/>
            <person name="Clum A."/>
            <person name="Culley D."/>
            <person name="Crous P.W."/>
            <person name="Fauchery L."/>
            <person name="Girlanda M."/>
            <person name="Hayes R.D."/>
            <person name="Keri Z."/>
            <person name="LaButti K."/>
            <person name="Lipzen A."/>
            <person name="Lombard V."/>
            <person name="Magnuson J."/>
            <person name="Maillard F."/>
            <person name="Murat C."/>
            <person name="Nolan M."/>
            <person name="Ohm R.A."/>
            <person name="Pangilinan J."/>
            <person name="Pereira M.F."/>
            <person name="Perotto S."/>
            <person name="Peter M."/>
            <person name="Pfister S."/>
            <person name="Riley R."/>
            <person name="Sitrit Y."/>
            <person name="Stielow J.B."/>
            <person name="Szollosi G."/>
            <person name="Zifcakova L."/>
            <person name="Stursova M."/>
            <person name="Spatafora J.W."/>
            <person name="Tedersoo L."/>
            <person name="Vaario L.M."/>
            <person name="Yamada A."/>
            <person name="Yan M."/>
            <person name="Wang P."/>
            <person name="Xu J."/>
            <person name="Bruns T."/>
            <person name="Baldrian P."/>
            <person name="Vilgalys R."/>
            <person name="Dunand C."/>
            <person name="Henrissat B."/>
            <person name="Grigoriev I.V."/>
            <person name="Hibbett D."/>
            <person name="Nagy L.G."/>
            <person name="Martin F.M."/>
        </authorList>
    </citation>
    <scope>NUCLEOTIDE SEQUENCE</scope>
    <source>
        <strain evidence="1">P2</strain>
    </source>
</reference>
<accession>A0ACB6ZLN8</accession>
<reference evidence="1" key="1">
    <citation type="submission" date="2019-10" db="EMBL/GenBank/DDBJ databases">
        <authorList>
            <consortium name="DOE Joint Genome Institute"/>
            <person name="Kuo A."/>
            <person name="Miyauchi S."/>
            <person name="Kiss E."/>
            <person name="Drula E."/>
            <person name="Kohler A."/>
            <person name="Sanchez-Garcia M."/>
            <person name="Andreopoulos B."/>
            <person name="Barry K.W."/>
            <person name="Bonito G."/>
            <person name="Buee M."/>
            <person name="Carver A."/>
            <person name="Chen C."/>
            <person name="Cichocki N."/>
            <person name="Clum A."/>
            <person name="Culley D."/>
            <person name="Crous P.W."/>
            <person name="Fauchery L."/>
            <person name="Girlanda M."/>
            <person name="Hayes R."/>
            <person name="Keri Z."/>
            <person name="Labutti K."/>
            <person name="Lipzen A."/>
            <person name="Lombard V."/>
            <person name="Magnuson J."/>
            <person name="Maillard F."/>
            <person name="Morin E."/>
            <person name="Murat C."/>
            <person name="Nolan M."/>
            <person name="Ohm R."/>
            <person name="Pangilinan J."/>
            <person name="Pereira M."/>
            <person name="Perotto S."/>
            <person name="Peter M."/>
            <person name="Riley R."/>
            <person name="Sitrit Y."/>
            <person name="Stielow B."/>
            <person name="Szollosi G."/>
            <person name="Zifcakova L."/>
            <person name="Stursova M."/>
            <person name="Spatafora J.W."/>
            <person name="Tedersoo L."/>
            <person name="Vaario L.-M."/>
            <person name="Yamada A."/>
            <person name="Yan M."/>
            <person name="Wang P."/>
            <person name="Xu J."/>
            <person name="Bruns T."/>
            <person name="Baldrian P."/>
            <person name="Vilgalys R."/>
            <person name="Henrissat B."/>
            <person name="Grigoriev I.V."/>
            <person name="Hibbett D."/>
            <person name="Nagy L.G."/>
            <person name="Martin F.M."/>
        </authorList>
    </citation>
    <scope>NUCLEOTIDE SEQUENCE</scope>
    <source>
        <strain evidence="1">P2</strain>
    </source>
</reference>
<organism evidence="1 2">
    <name type="scientific">Thelephora ganbajun</name>
    <name type="common">Ganba fungus</name>
    <dbReference type="NCBI Taxonomy" id="370292"/>
    <lineage>
        <taxon>Eukaryota</taxon>
        <taxon>Fungi</taxon>
        <taxon>Dikarya</taxon>
        <taxon>Basidiomycota</taxon>
        <taxon>Agaricomycotina</taxon>
        <taxon>Agaricomycetes</taxon>
        <taxon>Thelephorales</taxon>
        <taxon>Thelephoraceae</taxon>
        <taxon>Thelephora</taxon>
    </lineage>
</organism>
<name>A0ACB6ZLN8_THEGA</name>
<comment type="caution">
    <text evidence="1">The sequence shown here is derived from an EMBL/GenBank/DDBJ whole genome shotgun (WGS) entry which is preliminary data.</text>
</comment>
<dbReference type="EMBL" id="MU117984">
    <property type="protein sequence ID" value="KAF9650502.1"/>
    <property type="molecule type" value="Genomic_DNA"/>
</dbReference>
<proteinExistence type="predicted"/>
<gene>
    <name evidence="1" type="ORF">BDM02DRAFT_1385736</name>
</gene>
<dbReference type="Proteomes" id="UP000886501">
    <property type="component" value="Unassembled WGS sequence"/>
</dbReference>
<keyword evidence="2" id="KW-1185">Reference proteome</keyword>